<evidence type="ECO:0000313" key="2">
    <source>
        <dbReference type="Proteomes" id="UP000534186"/>
    </source>
</evidence>
<protein>
    <recommendedName>
        <fullName evidence="3">Aldose 1-epimerase</fullName>
    </recommendedName>
</protein>
<dbReference type="InterPro" id="IPR014718">
    <property type="entry name" value="GH-type_carb-bd"/>
</dbReference>
<gene>
    <name evidence="1" type="ORF">HDF12_002780</name>
</gene>
<dbReference type="GO" id="GO:0030246">
    <property type="term" value="F:carbohydrate binding"/>
    <property type="evidence" value="ECO:0007669"/>
    <property type="project" value="InterPro"/>
</dbReference>
<dbReference type="EMBL" id="JACCCV010000002">
    <property type="protein sequence ID" value="NYF52381.1"/>
    <property type="molecule type" value="Genomic_DNA"/>
</dbReference>
<dbReference type="AlphaFoldDB" id="A0A7Y9NN17"/>
<dbReference type="Proteomes" id="UP000534186">
    <property type="component" value="Unassembled WGS sequence"/>
</dbReference>
<comment type="caution">
    <text evidence="1">The sequence shown here is derived from an EMBL/GenBank/DDBJ whole genome shotgun (WGS) entry which is preliminary data.</text>
</comment>
<proteinExistence type="predicted"/>
<dbReference type="GO" id="GO:0005975">
    <property type="term" value="P:carbohydrate metabolic process"/>
    <property type="evidence" value="ECO:0007669"/>
    <property type="project" value="InterPro"/>
</dbReference>
<dbReference type="InterPro" id="IPR011013">
    <property type="entry name" value="Gal_mutarotase_sf_dom"/>
</dbReference>
<sequence length="443" mass="48217">MEDPRLSRMYWALLKEWAAKRRRSIWHVAVMRSGLLTVLVLALLLAGLAFGWRTHRLGQFAMLKKQLRAKPKQDVVFRPGGQDVIKLQRTQMVGGNGPEFLSATLLPGRGMNMLQISAYLPKMGEVNLLASPPLESAAEQLSGSGADAAGTKSLAMGAAIEAPWAGRIYGTRTPDGGLTAVWRGVHLNLPTGVKDSYGLDGAAAAGGLLLKEPSTSVSTNIMPDGGEARATFKPGDFDGHWLSKTEITTTVELSGRVIEMRIVAHNVGDTAEPIGIGWHPRFAILSGHRGQMLLRLPEGLRAEVKDRRSGELSGRLLPVTGTEYDFTRREGAQLGALNLDDSFVQLKRGMMADGPVAELRDPESGYGLRITATSPTIKALRVYAPLDGSYISIEPQFNYDDPFGHEWAKAEDTGMVVLQPNQTTQWRVRLEIFALGSAPPERF</sequence>
<name>A0A7Y9NN17_9BACT</name>
<dbReference type="Gene3D" id="2.70.98.10">
    <property type="match status" value="1"/>
</dbReference>
<evidence type="ECO:0008006" key="3">
    <source>
        <dbReference type="Google" id="ProtNLM"/>
    </source>
</evidence>
<accession>A0A7Y9NN17</accession>
<dbReference type="GO" id="GO:0003824">
    <property type="term" value="F:catalytic activity"/>
    <property type="evidence" value="ECO:0007669"/>
    <property type="project" value="InterPro"/>
</dbReference>
<evidence type="ECO:0000313" key="1">
    <source>
        <dbReference type="EMBL" id="NYF52381.1"/>
    </source>
</evidence>
<reference evidence="1 2" key="1">
    <citation type="submission" date="2020-07" db="EMBL/GenBank/DDBJ databases">
        <title>Genomic Encyclopedia of Type Strains, Phase IV (KMG-V): Genome sequencing to study the core and pangenomes of soil and plant-associated prokaryotes.</title>
        <authorList>
            <person name="Whitman W."/>
        </authorList>
    </citation>
    <scope>NUCLEOTIDE SEQUENCE [LARGE SCALE GENOMIC DNA]</scope>
    <source>
        <strain evidence="1 2">M8UP30</strain>
    </source>
</reference>
<dbReference type="SUPFAM" id="SSF74650">
    <property type="entry name" value="Galactose mutarotase-like"/>
    <property type="match status" value="1"/>
</dbReference>
<organism evidence="1 2">
    <name type="scientific">Tunturiibacter lichenicola</name>
    <dbReference type="NCBI Taxonomy" id="2051959"/>
    <lineage>
        <taxon>Bacteria</taxon>
        <taxon>Pseudomonadati</taxon>
        <taxon>Acidobacteriota</taxon>
        <taxon>Terriglobia</taxon>
        <taxon>Terriglobales</taxon>
        <taxon>Acidobacteriaceae</taxon>
        <taxon>Tunturiibacter</taxon>
    </lineage>
</organism>